<evidence type="ECO:0000313" key="8">
    <source>
        <dbReference type="EMBL" id="MDC2830025.1"/>
    </source>
</evidence>
<evidence type="ECO:0000259" key="7">
    <source>
        <dbReference type="PROSITE" id="PS51900"/>
    </source>
</evidence>
<name>A0AAJ1HWS8_LIMMU</name>
<reference evidence="8" key="1">
    <citation type="submission" date="2023-01" db="EMBL/GenBank/DDBJ databases">
        <title>Genome analysis of 13 Lactobacillus isolated from gut of wild boar.</title>
        <authorList>
            <person name="Papp P."/>
            <person name="Libisch B."/>
            <person name="Nagy T."/>
            <person name="Olasz F."/>
        </authorList>
    </citation>
    <scope>NUCLEOTIDE SEQUENCE</scope>
    <source>
        <strain evidence="8">F146</strain>
    </source>
</reference>
<dbReference type="GO" id="GO:0003677">
    <property type="term" value="F:DNA binding"/>
    <property type="evidence" value="ECO:0007669"/>
    <property type="project" value="UniProtKB-UniRule"/>
</dbReference>
<gene>
    <name evidence="8" type="ORF">PO250_06915</name>
</gene>
<dbReference type="InterPro" id="IPR050090">
    <property type="entry name" value="Tyrosine_recombinase_XerCD"/>
</dbReference>
<evidence type="ECO:0000256" key="4">
    <source>
        <dbReference type="ARBA" id="ARBA00023172"/>
    </source>
</evidence>
<dbReference type="GO" id="GO:0006310">
    <property type="term" value="P:DNA recombination"/>
    <property type="evidence" value="ECO:0007669"/>
    <property type="project" value="UniProtKB-KW"/>
</dbReference>
<dbReference type="PANTHER" id="PTHR30349:SF64">
    <property type="entry name" value="PROPHAGE INTEGRASE INTD-RELATED"/>
    <property type="match status" value="1"/>
</dbReference>
<proteinExistence type="inferred from homology"/>
<dbReference type="InterPro" id="IPR011010">
    <property type="entry name" value="DNA_brk_join_enz"/>
</dbReference>
<accession>A0AAJ1HWS8</accession>
<evidence type="ECO:0000313" key="9">
    <source>
        <dbReference type="Proteomes" id="UP001220670"/>
    </source>
</evidence>
<dbReference type="Gene3D" id="1.10.443.10">
    <property type="entry name" value="Intergrase catalytic core"/>
    <property type="match status" value="1"/>
</dbReference>
<keyword evidence="3 5" id="KW-0238">DNA-binding</keyword>
<feature type="domain" description="Core-binding (CB)" evidence="7">
    <location>
        <begin position="59"/>
        <end position="140"/>
    </location>
</feature>
<evidence type="ECO:0000256" key="1">
    <source>
        <dbReference type="ARBA" id="ARBA00008857"/>
    </source>
</evidence>
<comment type="caution">
    <text evidence="8">The sequence shown here is derived from an EMBL/GenBank/DDBJ whole genome shotgun (WGS) entry which is preliminary data.</text>
</comment>
<dbReference type="RefSeq" id="WP_272209125.1">
    <property type="nucleotide sequence ID" value="NZ_JAQOMW010000021.1"/>
</dbReference>
<dbReference type="Gene3D" id="1.10.150.130">
    <property type="match status" value="1"/>
</dbReference>
<organism evidence="8 9">
    <name type="scientific">Limosilactobacillus mucosae</name>
    <name type="common">Lactobacillus mucosae</name>
    <dbReference type="NCBI Taxonomy" id="97478"/>
    <lineage>
        <taxon>Bacteria</taxon>
        <taxon>Bacillati</taxon>
        <taxon>Bacillota</taxon>
        <taxon>Bacilli</taxon>
        <taxon>Lactobacillales</taxon>
        <taxon>Lactobacillaceae</taxon>
        <taxon>Limosilactobacillus</taxon>
    </lineage>
</organism>
<evidence type="ECO:0000256" key="2">
    <source>
        <dbReference type="ARBA" id="ARBA00022908"/>
    </source>
</evidence>
<dbReference type="AlphaFoldDB" id="A0AAJ1HWS8"/>
<dbReference type="Pfam" id="PF00589">
    <property type="entry name" value="Phage_integrase"/>
    <property type="match status" value="1"/>
</dbReference>
<dbReference type="InterPro" id="IPR004107">
    <property type="entry name" value="Integrase_SAM-like_N"/>
</dbReference>
<keyword evidence="4" id="KW-0233">DNA recombination</keyword>
<dbReference type="Pfam" id="PF14657">
    <property type="entry name" value="Arm-DNA-bind_4"/>
    <property type="match status" value="1"/>
</dbReference>
<dbReference type="InterPro" id="IPR010998">
    <property type="entry name" value="Integrase_recombinase_N"/>
</dbReference>
<keyword evidence="2" id="KW-0229">DNA integration</keyword>
<dbReference type="GO" id="GO:0015074">
    <property type="term" value="P:DNA integration"/>
    <property type="evidence" value="ECO:0007669"/>
    <property type="project" value="UniProtKB-KW"/>
</dbReference>
<protein>
    <submittedName>
        <fullName evidence="8">Tyrosine-type recombinase/integrase</fullName>
    </submittedName>
</protein>
<dbReference type="PROSITE" id="PS51898">
    <property type="entry name" value="TYR_RECOMBINASE"/>
    <property type="match status" value="1"/>
</dbReference>
<dbReference type="InterPro" id="IPR002104">
    <property type="entry name" value="Integrase_catalytic"/>
</dbReference>
<evidence type="ECO:0000256" key="5">
    <source>
        <dbReference type="PROSITE-ProRule" id="PRU01248"/>
    </source>
</evidence>
<evidence type="ECO:0000259" key="6">
    <source>
        <dbReference type="PROSITE" id="PS51898"/>
    </source>
</evidence>
<dbReference type="InterPro" id="IPR013762">
    <property type="entry name" value="Integrase-like_cat_sf"/>
</dbReference>
<comment type="similarity">
    <text evidence="1">Belongs to the 'phage' integrase family.</text>
</comment>
<sequence>MANFMKRNGKWQARVSWRDVDGKLHQKSKAGFATKAQAKLYAAELESELGKGVDVSADPVFADYFEQWYRTYREPHLSKHSESQYIGSIKSIKSYFKKIKLKSINRSFYQQFINDFGKNHAKGTVERLHAQIRSCVKSAIADGIITRDFTYNVMLSYNDDLKRHVEYLSIAELKSLTKTVADDLSPKNIPAYMILVAIYTGARFSEILGLTWDDIDFDAKTIRINKTWDYHNHQGFLPTKTSHSIRTIRVNSRLLDYLKLLPDTSDRLFKIEGANYMNGRINRALKRYLKKAGIDKQGFSFHSLRHSHVAYLLSQGVDLYAISKRLGHANMSITSNVYAYFIDEYKRKSDNLIESKLDKL</sequence>
<dbReference type="Pfam" id="PF14659">
    <property type="entry name" value="Phage_int_SAM_3"/>
    <property type="match status" value="1"/>
</dbReference>
<dbReference type="InterPro" id="IPR028259">
    <property type="entry name" value="AP2-like_int_N"/>
</dbReference>
<feature type="domain" description="Tyr recombinase" evidence="6">
    <location>
        <begin position="163"/>
        <end position="351"/>
    </location>
</feature>
<evidence type="ECO:0000256" key="3">
    <source>
        <dbReference type="ARBA" id="ARBA00023125"/>
    </source>
</evidence>
<dbReference type="PANTHER" id="PTHR30349">
    <property type="entry name" value="PHAGE INTEGRASE-RELATED"/>
    <property type="match status" value="1"/>
</dbReference>
<dbReference type="PROSITE" id="PS51900">
    <property type="entry name" value="CB"/>
    <property type="match status" value="1"/>
</dbReference>
<dbReference type="InterPro" id="IPR044068">
    <property type="entry name" value="CB"/>
</dbReference>
<dbReference type="SUPFAM" id="SSF56349">
    <property type="entry name" value="DNA breaking-rejoining enzymes"/>
    <property type="match status" value="1"/>
</dbReference>
<dbReference type="EMBL" id="JAQONE010000023">
    <property type="protein sequence ID" value="MDC2830025.1"/>
    <property type="molecule type" value="Genomic_DNA"/>
</dbReference>
<dbReference type="Proteomes" id="UP001220670">
    <property type="component" value="Unassembled WGS sequence"/>
</dbReference>
<dbReference type="CDD" id="cd01189">
    <property type="entry name" value="INT_ICEBs1_C_like"/>
    <property type="match status" value="1"/>
</dbReference>